<dbReference type="NCBIfam" id="TIGR00254">
    <property type="entry name" value="GGDEF"/>
    <property type="match status" value="1"/>
</dbReference>
<dbReference type="CDD" id="cd01007">
    <property type="entry name" value="PBP2_BvgS_HisK_like"/>
    <property type="match status" value="1"/>
</dbReference>
<evidence type="ECO:0000313" key="5">
    <source>
        <dbReference type="Proteomes" id="UP001589813"/>
    </source>
</evidence>
<evidence type="ECO:0000313" key="4">
    <source>
        <dbReference type="EMBL" id="MFC0050353.1"/>
    </source>
</evidence>
<sequence length="938" mass="105970">MKHIITVIFMLCSLWTVAAPLKAPDPVLTSGRLVVGTNDDIYPYVYSDNQQKPVGLVIDLWHQLANTAGLTLEIRVLPRVQLATALANGDIDVVAGLSRNPEREQQYLLGPTLVNVYSNVFVHRDLNNVNQLQQLKPYLIGALQQSANSVSLRQAVPGLIVREFALQDDLYNAALNGELRAFTAQDRLSPRFDRIKELQEQFPLYRKLPLQKIELTYAVLRNRPALAAHLGQAYAALPEGFVEKLERRWLSGISDENTVLVAMAEGNPPLMNVTPNGLPQGLLVDLWQLWSDQTGIPIAMVPETTTEGLKTLRQGRVDAHMGFPVAGKTPEGVRQVWPVYRLMSSFYYSAGQKFTDITQVSLPIGVFAAASYVEKLRQDYPVLQIRSFEKLEEMIRAFERNEISGFFISDLVMQHRVLQTNANAYKKLEQPRYQTELQVLVSADDNKLADKLRQGFQAITQDQLETIEKRWLARPETGFYNSFRQQVPLSPQAQEWLKNHHSIRVGVMANWPPMEFVDQDGVFKGVTQDILTKLNQRLGTELVAVPYFDWQLLVQDFLDGKLDMIANMADTPERKKQANFSLNFWPSQWALLSLGHTASVASMRELSGSSVAIEKDYDINLLLQQQFPEIKIVPTSHYDESLELLQQGQVNYAIDTLMVTGGTLRKPEYSNLRMHLPADMPVTPSLFAVRKDYPLLLQIIDQGLRTLSEADRTEIRNRWFLLDFDPDLAQDRVYTLVLQVVGAGLLLFAVVFFWNMSLRREVGLRRDMEQKMRFMATHDDLTQLANRALLQERLEQAVMQHARHQEKLALLFIDLDGFKAVNDSFGHDVGDELLTRVAAMLKYCVRKSDTVARFGGDEFVVLLTGLLDRDDAAIVAEKILLQLAEPVQLSVSQVKVGASIGIALYPDDGIDSNGLLKSADSLMYLAKQSGKGQYRFSR</sequence>
<dbReference type="InterPro" id="IPR052163">
    <property type="entry name" value="DGC-Regulatory_Protein"/>
</dbReference>
<gene>
    <name evidence="4" type="ORF">ACFFJP_18825</name>
</gene>
<comment type="caution">
    <text evidence="4">The sequence shown here is derived from an EMBL/GenBank/DDBJ whole genome shotgun (WGS) entry which is preliminary data.</text>
</comment>
<dbReference type="InterPro" id="IPR043128">
    <property type="entry name" value="Rev_trsase/Diguanyl_cyclase"/>
</dbReference>
<accession>A0ABV6BJV5</accession>
<evidence type="ECO:0000256" key="2">
    <source>
        <dbReference type="SAM" id="SignalP"/>
    </source>
</evidence>
<keyword evidence="2" id="KW-0732">Signal</keyword>
<feature type="transmembrane region" description="Helical" evidence="1">
    <location>
        <begin position="733"/>
        <end position="756"/>
    </location>
</feature>
<keyword evidence="5" id="KW-1185">Reference proteome</keyword>
<organism evidence="4 5">
    <name type="scientific">Rheinheimera tilapiae</name>
    <dbReference type="NCBI Taxonomy" id="875043"/>
    <lineage>
        <taxon>Bacteria</taxon>
        <taxon>Pseudomonadati</taxon>
        <taxon>Pseudomonadota</taxon>
        <taxon>Gammaproteobacteria</taxon>
        <taxon>Chromatiales</taxon>
        <taxon>Chromatiaceae</taxon>
        <taxon>Rheinheimera</taxon>
    </lineage>
</organism>
<feature type="chain" id="PRO_5046712156" evidence="2">
    <location>
        <begin position="19"/>
        <end position="938"/>
    </location>
</feature>
<evidence type="ECO:0000256" key="1">
    <source>
        <dbReference type="SAM" id="Phobius"/>
    </source>
</evidence>
<keyword evidence="1" id="KW-0812">Transmembrane</keyword>
<dbReference type="RefSeq" id="WP_377247968.1">
    <property type="nucleotide sequence ID" value="NZ_JBHLXP010000005.1"/>
</dbReference>
<keyword evidence="1" id="KW-0472">Membrane</keyword>
<dbReference type="PANTHER" id="PTHR46663">
    <property type="entry name" value="DIGUANYLATE CYCLASE DGCT-RELATED"/>
    <property type="match status" value="1"/>
</dbReference>
<dbReference type="InterPro" id="IPR000160">
    <property type="entry name" value="GGDEF_dom"/>
</dbReference>
<evidence type="ECO:0000259" key="3">
    <source>
        <dbReference type="PROSITE" id="PS50887"/>
    </source>
</evidence>
<dbReference type="SMART" id="SM00062">
    <property type="entry name" value="PBPb"/>
    <property type="match status" value="3"/>
</dbReference>
<dbReference type="Gene3D" id="3.30.70.270">
    <property type="match status" value="1"/>
</dbReference>
<dbReference type="Pfam" id="PF00497">
    <property type="entry name" value="SBP_bac_3"/>
    <property type="match status" value="3"/>
</dbReference>
<dbReference type="InterPro" id="IPR001638">
    <property type="entry name" value="Solute-binding_3/MltF_N"/>
</dbReference>
<proteinExistence type="predicted"/>
<keyword evidence="1" id="KW-1133">Transmembrane helix</keyword>
<dbReference type="SMART" id="SM00267">
    <property type="entry name" value="GGDEF"/>
    <property type="match status" value="1"/>
</dbReference>
<dbReference type="InterPro" id="IPR029787">
    <property type="entry name" value="Nucleotide_cyclase"/>
</dbReference>
<dbReference type="CDD" id="cd01949">
    <property type="entry name" value="GGDEF"/>
    <property type="match status" value="1"/>
</dbReference>
<dbReference type="Proteomes" id="UP001589813">
    <property type="component" value="Unassembled WGS sequence"/>
</dbReference>
<dbReference type="Gene3D" id="3.40.190.10">
    <property type="entry name" value="Periplasmic binding protein-like II"/>
    <property type="match status" value="6"/>
</dbReference>
<protein>
    <submittedName>
        <fullName evidence="4">Transporter substrate-binding domain-containing protein</fullName>
    </submittedName>
</protein>
<feature type="domain" description="GGDEF" evidence="3">
    <location>
        <begin position="806"/>
        <end position="938"/>
    </location>
</feature>
<dbReference type="PANTHER" id="PTHR46663:SF2">
    <property type="entry name" value="GGDEF DOMAIN-CONTAINING PROTEIN"/>
    <property type="match status" value="1"/>
</dbReference>
<dbReference type="PROSITE" id="PS50887">
    <property type="entry name" value="GGDEF"/>
    <property type="match status" value="1"/>
</dbReference>
<dbReference type="EMBL" id="JBHLXP010000005">
    <property type="protein sequence ID" value="MFC0050353.1"/>
    <property type="molecule type" value="Genomic_DNA"/>
</dbReference>
<feature type="signal peptide" evidence="2">
    <location>
        <begin position="1"/>
        <end position="18"/>
    </location>
</feature>
<name>A0ABV6BJV5_9GAMM</name>
<dbReference type="SUPFAM" id="SSF53850">
    <property type="entry name" value="Periplasmic binding protein-like II"/>
    <property type="match status" value="3"/>
</dbReference>
<reference evidence="4 5" key="1">
    <citation type="submission" date="2024-09" db="EMBL/GenBank/DDBJ databases">
        <authorList>
            <person name="Sun Q."/>
            <person name="Mori K."/>
        </authorList>
    </citation>
    <scope>NUCLEOTIDE SEQUENCE [LARGE SCALE GENOMIC DNA]</scope>
    <source>
        <strain evidence="4 5">KCTC 23315</strain>
    </source>
</reference>
<dbReference type="Pfam" id="PF00990">
    <property type="entry name" value="GGDEF"/>
    <property type="match status" value="1"/>
</dbReference>
<dbReference type="SUPFAM" id="SSF55073">
    <property type="entry name" value="Nucleotide cyclase"/>
    <property type="match status" value="1"/>
</dbReference>